<dbReference type="InterPro" id="IPR001650">
    <property type="entry name" value="Helicase_C-like"/>
</dbReference>
<protein>
    <submittedName>
        <fullName evidence="5">Putative ATP-dependent helicase</fullName>
    </submittedName>
</protein>
<dbReference type="GO" id="GO:0003677">
    <property type="term" value="F:DNA binding"/>
    <property type="evidence" value="ECO:0007669"/>
    <property type="project" value="TreeGrafter"/>
</dbReference>
<keyword evidence="2" id="KW-0067">ATP-binding</keyword>
<dbReference type="PROSITE" id="PS51194">
    <property type="entry name" value="HELICASE_CTER"/>
    <property type="match status" value="1"/>
</dbReference>
<evidence type="ECO:0000313" key="6">
    <source>
        <dbReference type="Proteomes" id="UP000004367"/>
    </source>
</evidence>
<dbReference type="InterPro" id="IPR014001">
    <property type="entry name" value="Helicase_ATP-bd"/>
</dbReference>
<feature type="domain" description="Helicase C-terminal" evidence="4">
    <location>
        <begin position="913"/>
        <end position="1078"/>
    </location>
</feature>
<dbReference type="GO" id="GO:0016887">
    <property type="term" value="F:ATP hydrolysis activity"/>
    <property type="evidence" value="ECO:0007669"/>
    <property type="project" value="TreeGrafter"/>
</dbReference>
<dbReference type="Pfam" id="PF00271">
    <property type="entry name" value="Helicase_C"/>
    <property type="match status" value="1"/>
</dbReference>
<keyword evidence="1" id="KW-0547">Nucleotide-binding</keyword>
<dbReference type="InterPro" id="IPR018973">
    <property type="entry name" value="MZB"/>
</dbReference>
<dbReference type="PANTHER" id="PTHR47962">
    <property type="entry name" value="ATP-DEPENDENT HELICASE LHR-RELATED-RELATED"/>
    <property type="match status" value="1"/>
</dbReference>
<dbReference type="STRING" id="1089455.MOPEL_075_00060"/>
<dbReference type="eggNOG" id="COG1201">
    <property type="taxonomic scope" value="Bacteria"/>
</dbReference>
<keyword evidence="5" id="KW-0347">Helicase</keyword>
<sequence length="1754" mass="193660">RAAFACHAVLQNISEGVDATVDVFAVRREVVDEYRSFTSSFATPRDARIRAHLDTLMETGDQWPEPWVSVNPSFATGGTITDLVSAGILHTECERIFRVKAAPSDTGTQTLTLHRHQSEAISAAATGRSYVLTTGTGSGKSLAYIVPIVDAVLRAKDAGAPPGVKAIVVYPMNALANSQRGELEKFLSYGYPGGGPVTFERYTGQESEEDRRRILADPPDILLTNYVMLELVLTRPKERQALIQASRGLRFLVLDELHTYRGRQGADVALLVRRLRQACGGTNLQVIGTSATMASGGSIPDRQRAVADVASRLFGAYVLPEHVIGETLTRTTDDREPDVSAIALAARAWRDGSADTGYTEMAADPLVSWVETTFGLDRDGEHLVRRVPVTVPDAAAALSNLTDLSAAEAAEAIRAVFLAGSRTRHPQTGRPLFAFRLHQFISKGDTVYVSLEPEDVRHITSTYQQRVPGHREKSLLPLGFCRECGQEYLVVSQVTRDGRRMFVNRQDSDASGGDAVTGYLYVSSTYPWPDNPVAEQRFPDHWIVEDGSLPQLAENKRKYAPEEVGVGLDGELLPIGEGLRAWFMSTPFAFCLACRVSYEHVRGNDYSKLASLDREGRSSAVSVINSAIVRSLRSLPQSELAPDARKLLTFVDNRQDASLQAGHFNDFVQVAQLRGALYRAMVEHTDGLRHESVAQYVTDALGLDLPDFAANPRAKFSQREAAFAALRAVVEYRLYTDLKRGWRITMPNLEQTGLLRVQYIDLDEIAADTESWRKKPFLRDADPGMRKDLCQILLDEMRRVLAIDVDCLSPEGFERLQRDSRQHLMGPWSIAEGEQVAEAGTVYPTKSTPRKARTDLFVSGLSAFGRYLRDPKRGLGGLSVDETQAAIVELFEVMAENGLVTAVTEREGVSGYRLQASAVRWRAGDGTHGAEDRLRRTVTKDEAPRANPYFRDLYRDVAASMMGLRALEHTAQVPAPLREERESEFREGVLPMLFCSPTMELGVDIASLNAVGLRNVPPTPANYAQRSGRAGRSGQPALVTTYCATGNAHDTYYFRRSREMVAGSVTPPRLDLANEDLVRSHVHAVWLAETGVALPSSLTDLAQTDDGDRYRIHPEIWNRLTDADVEPPAIRAADQVVKEVRQTWAEPAPWWYEGWVADQVRGAATALDTALDRWRGLYRTATREYEVQNRLAIDTRASAKDRNRAAARAAQARHQLLILGNEDTGRNMSDFYSYRYFASEGFLPGYSFPRLPLAAYVPGQRGGRRSDEGEYLQRPRFVAIREFGPKALIYHEGAQYEVHRVQLPEGSDSSGTVRTEEARRCGSCGYHHPVAVGTDVCDDCGTRLGGKTYGLLRLQTVFTRRRERISSDEEERRKSGFELETSYRFAEHGERSGRLVAVAEADGRPMMHLTYGDSATIRVANVGLRRRSDAADRGFWMDGVTGTWQPKKNVPGEKGSIPVDAEGTGADVEPHRLVQVIPYVEDRRNILVLRMTAGVDDSTATTLRYALERGAEAEFQLEDGELTSQDLPDLEHRGRMLFTEAAEGGAGALRRLVSEPQALARVARRSLEIVHVDPDTGEDRGQAEGARERCELGCYDCLLSYGNQSEHALIDRHRAVPTLLDLMRATVTVVPAPPTRAEQRAGMSGLDPTSPAGRLVRWLDGRGSRLPDRGRTTVADAQATPDLVYDLPGNPVAVFVGGGDTATADSDARGEAAEERLLDASWSVVRFGTEDEWEAIVRRHPSVFGAPRAGEETR</sequence>
<dbReference type="InterPro" id="IPR052511">
    <property type="entry name" value="ATP-dep_Helicase"/>
</dbReference>
<keyword evidence="6" id="KW-1185">Reference proteome</keyword>
<feature type="domain" description="Helicase ATP-binding" evidence="3">
    <location>
        <begin position="121"/>
        <end position="293"/>
    </location>
</feature>
<accession>H5USA2</accession>
<evidence type="ECO:0000259" key="3">
    <source>
        <dbReference type="PROSITE" id="PS51192"/>
    </source>
</evidence>
<dbReference type="Pfam" id="PF09369">
    <property type="entry name" value="MZB"/>
    <property type="match status" value="1"/>
</dbReference>
<name>H5USA2_9MICO</name>
<dbReference type="InterPro" id="IPR027417">
    <property type="entry name" value="P-loop_NTPase"/>
</dbReference>
<proteinExistence type="predicted"/>
<gene>
    <name evidence="5" type="ORF">MOPEL_075_00060</name>
</gene>
<dbReference type="CDD" id="cd17923">
    <property type="entry name" value="DEXHc_Hrq1-like"/>
    <property type="match status" value="1"/>
</dbReference>
<dbReference type="GO" id="GO:0005524">
    <property type="term" value="F:ATP binding"/>
    <property type="evidence" value="ECO:0007669"/>
    <property type="project" value="UniProtKB-KW"/>
</dbReference>
<evidence type="ECO:0000259" key="4">
    <source>
        <dbReference type="PROSITE" id="PS51194"/>
    </source>
</evidence>
<dbReference type="SUPFAM" id="SSF52540">
    <property type="entry name" value="P-loop containing nucleoside triphosphate hydrolases"/>
    <property type="match status" value="2"/>
</dbReference>
<dbReference type="PANTHER" id="PTHR47962:SF5">
    <property type="entry name" value="ATP-DEPENDENT HELICASE LHR-RELATED"/>
    <property type="match status" value="1"/>
</dbReference>
<dbReference type="SMART" id="SM00487">
    <property type="entry name" value="DEXDc"/>
    <property type="match status" value="1"/>
</dbReference>
<dbReference type="SMART" id="SM00490">
    <property type="entry name" value="HELICc"/>
    <property type="match status" value="1"/>
</dbReference>
<evidence type="ECO:0000256" key="1">
    <source>
        <dbReference type="ARBA" id="ARBA00022741"/>
    </source>
</evidence>
<dbReference type="GO" id="GO:0004386">
    <property type="term" value="F:helicase activity"/>
    <property type="evidence" value="ECO:0007669"/>
    <property type="project" value="UniProtKB-KW"/>
</dbReference>
<dbReference type="eggNOG" id="COG1205">
    <property type="taxonomic scope" value="Bacteria"/>
</dbReference>
<dbReference type="Proteomes" id="UP000004367">
    <property type="component" value="Unassembled WGS sequence"/>
</dbReference>
<dbReference type="Pfam" id="PF00270">
    <property type="entry name" value="DEAD"/>
    <property type="match status" value="1"/>
</dbReference>
<evidence type="ECO:0000256" key="2">
    <source>
        <dbReference type="ARBA" id="ARBA00022840"/>
    </source>
</evidence>
<dbReference type="EMBL" id="BAFE01000054">
    <property type="protein sequence ID" value="GAB48610.1"/>
    <property type="molecule type" value="Genomic_DNA"/>
</dbReference>
<comment type="caution">
    <text evidence="5">The sequence shown here is derived from an EMBL/GenBank/DDBJ whole genome shotgun (WGS) entry which is preliminary data.</text>
</comment>
<organism evidence="5 6">
    <name type="scientific">Mobilicoccus pelagius NBRC 104925</name>
    <dbReference type="NCBI Taxonomy" id="1089455"/>
    <lineage>
        <taxon>Bacteria</taxon>
        <taxon>Bacillati</taxon>
        <taxon>Actinomycetota</taxon>
        <taxon>Actinomycetes</taxon>
        <taxon>Micrococcales</taxon>
        <taxon>Dermatophilaceae</taxon>
        <taxon>Mobilicoccus</taxon>
    </lineage>
</organism>
<evidence type="ECO:0000313" key="5">
    <source>
        <dbReference type="EMBL" id="GAB48610.1"/>
    </source>
</evidence>
<reference evidence="5 6" key="1">
    <citation type="submission" date="2012-02" db="EMBL/GenBank/DDBJ databases">
        <title>Whole genome shotgun sequence of Mobilicoccus pelagius NBRC 104925.</title>
        <authorList>
            <person name="Yoshida Y."/>
            <person name="Hosoyama A."/>
            <person name="Tsuchikane K."/>
            <person name="Katsumata H."/>
            <person name="Yamazaki S."/>
            <person name="Fujita N."/>
        </authorList>
    </citation>
    <scope>NUCLEOTIDE SEQUENCE [LARGE SCALE GENOMIC DNA]</scope>
    <source>
        <strain evidence="5 6">NBRC 104925</strain>
    </source>
</reference>
<dbReference type="InterPro" id="IPR011545">
    <property type="entry name" value="DEAD/DEAH_box_helicase_dom"/>
</dbReference>
<dbReference type="Gene3D" id="3.40.50.300">
    <property type="entry name" value="P-loop containing nucleotide triphosphate hydrolases"/>
    <property type="match status" value="2"/>
</dbReference>
<dbReference type="PROSITE" id="PS51192">
    <property type="entry name" value="HELICASE_ATP_BIND_1"/>
    <property type="match status" value="1"/>
</dbReference>
<keyword evidence="5" id="KW-0378">Hydrolase</keyword>
<feature type="non-terminal residue" evidence="5">
    <location>
        <position position="1"/>
    </location>
</feature>